<dbReference type="OrthoDB" id="6038787at2759"/>
<proteinExistence type="predicted"/>
<dbReference type="EMBL" id="PZQS01000004">
    <property type="protein sequence ID" value="PVD32726.1"/>
    <property type="molecule type" value="Genomic_DNA"/>
</dbReference>
<name>A0A2T7PH28_POMCA</name>
<dbReference type="AlphaFoldDB" id="A0A2T7PH28"/>
<comment type="caution">
    <text evidence="1">The sequence shown here is derived from an EMBL/GenBank/DDBJ whole genome shotgun (WGS) entry which is preliminary data.</text>
</comment>
<protein>
    <submittedName>
        <fullName evidence="1">Uncharacterized protein</fullName>
    </submittedName>
</protein>
<accession>A0A2T7PH28</accession>
<dbReference type="OMA" id="HNRHGNM"/>
<organism evidence="1 2">
    <name type="scientific">Pomacea canaliculata</name>
    <name type="common">Golden apple snail</name>
    <dbReference type="NCBI Taxonomy" id="400727"/>
    <lineage>
        <taxon>Eukaryota</taxon>
        <taxon>Metazoa</taxon>
        <taxon>Spiralia</taxon>
        <taxon>Lophotrochozoa</taxon>
        <taxon>Mollusca</taxon>
        <taxon>Gastropoda</taxon>
        <taxon>Caenogastropoda</taxon>
        <taxon>Architaenioglossa</taxon>
        <taxon>Ampullarioidea</taxon>
        <taxon>Ampullariidae</taxon>
        <taxon>Pomacea</taxon>
    </lineage>
</organism>
<keyword evidence="2" id="KW-1185">Reference proteome</keyword>
<dbReference type="Proteomes" id="UP000245119">
    <property type="component" value="Linkage Group LG4"/>
</dbReference>
<reference evidence="1 2" key="1">
    <citation type="submission" date="2018-04" db="EMBL/GenBank/DDBJ databases">
        <title>The genome of golden apple snail Pomacea canaliculata provides insight into stress tolerance and invasive adaptation.</title>
        <authorList>
            <person name="Liu C."/>
            <person name="Liu B."/>
            <person name="Ren Y."/>
            <person name="Zhang Y."/>
            <person name="Wang H."/>
            <person name="Li S."/>
            <person name="Jiang F."/>
            <person name="Yin L."/>
            <person name="Zhang G."/>
            <person name="Qian W."/>
            <person name="Fan W."/>
        </authorList>
    </citation>
    <scope>NUCLEOTIDE SEQUENCE [LARGE SCALE GENOMIC DNA]</scope>
    <source>
        <strain evidence="1">SZHN2017</strain>
        <tissue evidence="1">Muscle</tissue>
    </source>
</reference>
<gene>
    <name evidence="1" type="ORF">C0Q70_08171</name>
</gene>
<sequence>MADTIVFKRSQTMYPYWVNYPPTVPQYPASQTMFRREVPEKFTKPKGRASYQNWTDKWYDWDPPIRREEELPKVADRREPCSRPWMYRPGTSAIPTWTKEGKDWPSNYDLFLRTGSTNAETKRARALQRLGYRDQNLYAFSNNMTSYRRPVFAALGPMLRPPVYGLNHQHNRHGNMPFEDYY</sequence>
<evidence type="ECO:0000313" key="1">
    <source>
        <dbReference type="EMBL" id="PVD32726.1"/>
    </source>
</evidence>
<evidence type="ECO:0000313" key="2">
    <source>
        <dbReference type="Proteomes" id="UP000245119"/>
    </source>
</evidence>